<gene>
    <name evidence="9" type="ORF">SAMN02745226_00622</name>
</gene>
<feature type="transmembrane region" description="Helical" evidence="7">
    <location>
        <begin position="288"/>
        <end position="312"/>
    </location>
</feature>
<dbReference type="OrthoDB" id="9763297at2"/>
<dbReference type="PROSITE" id="PS50850">
    <property type="entry name" value="MFS"/>
    <property type="match status" value="1"/>
</dbReference>
<dbReference type="Gene3D" id="1.20.1250.20">
    <property type="entry name" value="MFS general substrate transporter like domains"/>
    <property type="match status" value="1"/>
</dbReference>
<evidence type="ECO:0000256" key="3">
    <source>
        <dbReference type="ARBA" id="ARBA00022475"/>
    </source>
</evidence>
<proteinExistence type="predicted"/>
<dbReference type="PANTHER" id="PTHR43266:SF9">
    <property type="entry name" value="PERMEASE, MAJOR FACILITATOR SUPERFAMILY-RELATED"/>
    <property type="match status" value="1"/>
</dbReference>
<dbReference type="InterPro" id="IPR036259">
    <property type="entry name" value="MFS_trans_sf"/>
</dbReference>
<feature type="transmembrane region" description="Helical" evidence="7">
    <location>
        <begin position="386"/>
        <end position="407"/>
    </location>
</feature>
<dbReference type="AlphaFoldDB" id="A0A1M7S853"/>
<keyword evidence="5 7" id="KW-1133">Transmembrane helix</keyword>
<dbReference type="InterPro" id="IPR020846">
    <property type="entry name" value="MFS_dom"/>
</dbReference>
<feature type="domain" description="Major facilitator superfamily (MFS) profile" evidence="8">
    <location>
        <begin position="14"/>
        <end position="408"/>
    </location>
</feature>
<dbReference type="PANTHER" id="PTHR43266">
    <property type="entry name" value="MACROLIDE-EFFLUX PROTEIN"/>
    <property type="match status" value="1"/>
</dbReference>
<feature type="transmembrane region" description="Helical" evidence="7">
    <location>
        <begin position="259"/>
        <end position="281"/>
    </location>
</feature>
<evidence type="ECO:0000313" key="9">
    <source>
        <dbReference type="EMBL" id="SHN54544.1"/>
    </source>
</evidence>
<dbReference type="GO" id="GO:0005886">
    <property type="term" value="C:plasma membrane"/>
    <property type="evidence" value="ECO:0007669"/>
    <property type="project" value="UniProtKB-SubCell"/>
</dbReference>
<dbReference type="Proteomes" id="UP000184207">
    <property type="component" value="Unassembled WGS sequence"/>
</dbReference>
<reference evidence="10" key="1">
    <citation type="submission" date="2016-12" db="EMBL/GenBank/DDBJ databases">
        <authorList>
            <person name="Varghese N."/>
            <person name="Submissions S."/>
        </authorList>
    </citation>
    <scope>NUCLEOTIDE SEQUENCE [LARGE SCALE GENOMIC DNA]</scope>
    <source>
        <strain evidence="10">DSM 13020</strain>
    </source>
</reference>
<keyword evidence="2" id="KW-0813">Transport</keyword>
<keyword evidence="3" id="KW-1003">Cell membrane</keyword>
<dbReference type="RefSeq" id="WP_072758201.1">
    <property type="nucleotide sequence ID" value="NZ_FRDJ01000002.1"/>
</dbReference>
<comment type="subcellular location">
    <subcellularLocation>
        <location evidence="1">Cell membrane</location>
        <topology evidence="1">Multi-pass membrane protein</topology>
    </subcellularLocation>
</comment>
<evidence type="ECO:0000256" key="1">
    <source>
        <dbReference type="ARBA" id="ARBA00004651"/>
    </source>
</evidence>
<keyword evidence="6 7" id="KW-0472">Membrane</keyword>
<feature type="transmembrane region" description="Helical" evidence="7">
    <location>
        <begin position="318"/>
        <end position="337"/>
    </location>
</feature>
<evidence type="ECO:0000256" key="5">
    <source>
        <dbReference type="ARBA" id="ARBA00022989"/>
    </source>
</evidence>
<dbReference type="GO" id="GO:0022857">
    <property type="term" value="F:transmembrane transporter activity"/>
    <property type="evidence" value="ECO:0007669"/>
    <property type="project" value="InterPro"/>
</dbReference>
<organism evidence="9 10">
    <name type="scientific">Fervidobacterium gondwanense DSM 13020</name>
    <dbReference type="NCBI Taxonomy" id="1121883"/>
    <lineage>
        <taxon>Bacteria</taxon>
        <taxon>Thermotogati</taxon>
        <taxon>Thermotogota</taxon>
        <taxon>Thermotogae</taxon>
        <taxon>Thermotogales</taxon>
        <taxon>Fervidobacteriaceae</taxon>
        <taxon>Fervidobacterium</taxon>
    </lineage>
</organism>
<evidence type="ECO:0000313" key="10">
    <source>
        <dbReference type="Proteomes" id="UP000184207"/>
    </source>
</evidence>
<evidence type="ECO:0000256" key="7">
    <source>
        <dbReference type="SAM" id="Phobius"/>
    </source>
</evidence>
<keyword evidence="4 7" id="KW-0812">Transmembrane</keyword>
<accession>A0A1M7S853</accession>
<dbReference type="InterPro" id="IPR011701">
    <property type="entry name" value="MFS"/>
</dbReference>
<dbReference type="STRING" id="1121883.SAMN02745226_00622"/>
<dbReference type="SUPFAM" id="SSF103473">
    <property type="entry name" value="MFS general substrate transporter"/>
    <property type="match status" value="1"/>
</dbReference>
<evidence type="ECO:0000259" key="8">
    <source>
        <dbReference type="PROSITE" id="PS50850"/>
    </source>
</evidence>
<feature type="transmembrane region" description="Helical" evidence="7">
    <location>
        <begin position="47"/>
        <end position="68"/>
    </location>
</feature>
<evidence type="ECO:0000256" key="4">
    <source>
        <dbReference type="ARBA" id="ARBA00022692"/>
    </source>
</evidence>
<evidence type="ECO:0000256" key="6">
    <source>
        <dbReference type="ARBA" id="ARBA00023136"/>
    </source>
</evidence>
<feature type="transmembrane region" description="Helical" evidence="7">
    <location>
        <begin position="357"/>
        <end position="380"/>
    </location>
</feature>
<feature type="transmembrane region" description="Helical" evidence="7">
    <location>
        <begin position="224"/>
        <end position="247"/>
    </location>
</feature>
<evidence type="ECO:0000256" key="2">
    <source>
        <dbReference type="ARBA" id="ARBA00022448"/>
    </source>
</evidence>
<dbReference type="Pfam" id="PF07690">
    <property type="entry name" value="MFS_1"/>
    <property type="match status" value="1"/>
</dbReference>
<feature type="transmembrane region" description="Helical" evidence="7">
    <location>
        <begin position="21"/>
        <end position="41"/>
    </location>
</feature>
<keyword evidence="10" id="KW-1185">Reference proteome</keyword>
<dbReference type="CDD" id="cd06173">
    <property type="entry name" value="MFS_MefA_like"/>
    <property type="match status" value="1"/>
</dbReference>
<name>A0A1M7S853_FERGO</name>
<protein>
    <submittedName>
        <fullName evidence="9">Predicted arabinose efflux permease, MFS family</fullName>
    </submittedName>
</protein>
<feature type="transmembrane region" description="Helical" evidence="7">
    <location>
        <begin position="174"/>
        <end position="194"/>
    </location>
</feature>
<dbReference type="EMBL" id="FRDJ01000002">
    <property type="protein sequence ID" value="SHN54544.1"/>
    <property type="molecule type" value="Genomic_DNA"/>
</dbReference>
<sequence>MGGRDDIYKYEKRNLSLIISGRFESLIGAAALMVAMPLYILDKTGSGMMMGIFTLLGILPRLIITPFGGVIGDRINRKHIMVILDELRGILLLIMYLLALSNKLSIPLLLFFRAVLSFFDGLFDGPTGAMFGDVVRKENLKRATSLNAMANSVANIIGPIVGSMLYGYYGFANVLILTGLLYVFSGITELFIIYNHSRREGKLNFLKDLVEGIKFVKDNNGLRFLFTFAIVINFLMSSLFSVVWPYLLRTVWKFSSNQFGSFQVFGTLGALVGNIAIMFFLHKFSSKLLISSGLLIQQTTTLIFSFMIMPFFGFNNPQLYIINSIGVFIFSFFNVLVNIPINANLQLLVPSELRSRVFSVLSFLATGSVPISSMLYGYLIDRISPFWLFLGVNIISTVVVVIFLLTAPKEAYEPVPHDSTAVV</sequence>